<dbReference type="InterPro" id="IPR002036">
    <property type="entry name" value="YbeY"/>
</dbReference>
<feature type="binding site" evidence="7">
    <location>
        <position position="131"/>
    </location>
    <ligand>
        <name>Zn(2+)</name>
        <dbReference type="ChEBI" id="CHEBI:29105"/>
        <note>catalytic</note>
    </ligand>
</feature>
<keyword evidence="4 7" id="KW-0255">Endonuclease</keyword>
<dbReference type="AlphaFoldDB" id="A0AAE3D1H6"/>
<dbReference type="HAMAP" id="MF_00009">
    <property type="entry name" value="Endoribonucl_YbeY"/>
    <property type="match status" value="1"/>
</dbReference>
<name>A0AAE3D1H6_9HYPH</name>
<evidence type="ECO:0000256" key="5">
    <source>
        <dbReference type="ARBA" id="ARBA00022801"/>
    </source>
</evidence>
<evidence type="ECO:0000256" key="7">
    <source>
        <dbReference type="HAMAP-Rule" id="MF_00009"/>
    </source>
</evidence>
<evidence type="ECO:0000256" key="3">
    <source>
        <dbReference type="ARBA" id="ARBA00022723"/>
    </source>
</evidence>
<dbReference type="GO" id="GO:0004222">
    <property type="term" value="F:metalloendopeptidase activity"/>
    <property type="evidence" value="ECO:0007669"/>
    <property type="project" value="InterPro"/>
</dbReference>
<dbReference type="GO" id="GO:0008270">
    <property type="term" value="F:zinc ion binding"/>
    <property type="evidence" value="ECO:0007669"/>
    <property type="project" value="UniProtKB-UniRule"/>
</dbReference>
<feature type="binding site" evidence="7">
    <location>
        <position position="141"/>
    </location>
    <ligand>
        <name>Zn(2+)</name>
        <dbReference type="ChEBI" id="CHEBI:29105"/>
        <note>catalytic</note>
    </ligand>
</feature>
<evidence type="ECO:0000256" key="2">
    <source>
        <dbReference type="ARBA" id="ARBA00022722"/>
    </source>
</evidence>
<keyword evidence="3 7" id="KW-0479">Metal-binding</keyword>
<comment type="similarity">
    <text evidence="1 7">Belongs to the endoribonuclease YbeY family.</text>
</comment>
<dbReference type="Proteomes" id="UP001196509">
    <property type="component" value="Unassembled WGS sequence"/>
</dbReference>
<keyword evidence="5 7" id="KW-0378">Hydrolase</keyword>
<evidence type="ECO:0000256" key="1">
    <source>
        <dbReference type="ARBA" id="ARBA00010875"/>
    </source>
</evidence>
<dbReference type="PANTHER" id="PTHR46986:SF1">
    <property type="entry name" value="ENDORIBONUCLEASE YBEY, CHLOROPLASTIC"/>
    <property type="match status" value="1"/>
</dbReference>
<dbReference type="RefSeq" id="WP_220228612.1">
    <property type="nucleotide sequence ID" value="NZ_JAICBX010000002.1"/>
</dbReference>
<comment type="caution">
    <text evidence="8">The sequence shown here is derived from an EMBL/GenBank/DDBJ whole genome shotgun (WGS) entry which is preliminary data.</text>
</comment>
<dbReference type="EC" id="3.1.-.-" evidence="7"/>
<evidence type="ECO:0000256" key="6">
    <source>
        <dbReference type="ARBA" id="ARBA00022833"/>
    </source>
</evidence>
<dbReference type="Pfam" id="PF02130">
    <property type="entry name" value="YbeY"/>
    <property type="match status" value="1"/>
</dbReference>
<evidence type="ECO:0000313" key="9">
    <source>
        <dbReference type="Proteomes" id="UP001196509"/>
    </source>
</evidence>
<keyword evidence="6 7" id="KW-0862">Zinc</keyword>
<comment type="cofactor">
    <cofactor evidence="7">
        <name>Zn(2+)</name>
        <dbReference type="ChEBI" id="CHEBI:29105"/>
    </cofactor>
    <text evidence="7">Binds 1 zinc ion.</text>
</comment>
<dbReference type="EMBL" id="JAICBX010000002">
    <property type="protein sequence ID" value="MBW8637942.1"/>
    <property type="molecule type" value="Genomic_DNA"/>
</dbReference>
<evidence type="ECO:0000256" key="4">
    <source>
        <dbReference type="ARBA" id="ARBA00022759"/>
    </source>
</evidence>
<keyword evidence="7" id="KW-0698">rRNA processing</keyword>
<evidence type="ECO:0000313" key="8">
    <source>
        <dbReference type="EMBL" id="MBW8637942.1"/>
    </source>
</evidence>
<keyword evidence="7" id="KW-0690">Ribosome biogenesis</keyword>
<dbReference type="InterPro" id="IPR023091">
    <property type="entry name" value="MetalPrtase_cat_dom_sf_prd"/>
</dbReference>
<dbReference type="GO" id="GO:0004521">
    <property type="term" value="F:RNA endonuclease activity"/>
    <property type="evidence" value="ECO:0007669"/>
    <property type="project" value="UniProtKB-UniRule"/>
</dbReference>
<gene>
    <name evidence="7 8" type="primary">ybeY</name>
    <name evidence="8" type="ORF">K1W69_12160</name>
</gene>
<protein>
    <recommendedName>
        <fullName evidence="7">Endoribonuclease YbeY</fullName>
        <ecNumber evidence="7">3.1.-.-</ecNumber>
    </recommendedName>
</protein>
<accession>A0AAE3D1H6</accession>
<feature type="binding site" evidence="7">
    <location>
        <position position="135"/>
    </location>
    <ligand>
        <name>Zn(2+)</name>
        <dbReference type="ChEBI" id="CHEBI:29105"/>
        <note>catalytic</note>
    </ligand>
</feature>
<organism evidence="8 9">
    <name type="scientific">Flavimaribacter sediminis</name>
    <dbReference type="NCBI Taxonomy" id="2865987"/>
    <lineage>
        <taxon>Bacteria</taxon>
        <taxon>Pseudomonadati</taxon>
        <taxon>Pseudomonadota</taxon>
        <taxon>Alphaproteobacteria</taxon>
        <taxon>Hyphomicrobiales</taxon>
        <taxon>Rhizobiaceae</taxon>
        <taxon>Flavimaribacter</taxon>
    </lineage>
</organism>
<keyword evidence="2 7" id="KW-0540">Nuclease</keyword>
<reference evidence="8" key="1">
    <citation type="submission" date="2021-08" db="EMBL/GenBank/DDBJ databases">
        <title>Hoeflea bacterium WL0058 sp. nov., isolated from the sediment.</title>
        <authorList>
            <person name="Wang L."/>
            <person name="Zhang D."/>
        </authorList>
    </citation>
    <scope>NUCLEOTIDE SEQUENCE</scope>
    <source>
        <strain evidence="8">WL0058</strain>
    </source>
</reference>
<dbReference type="InterPro" id="IPR020549">
    <property type="entry name" value="YbeY_CS"/>
</dbReference>
<sequence length="173" mass="19183">MNSPAQSKKLLIEVSVEGGQWEPEGVLSAMCERVLGCAADYLAEHGQPFPENGTEVSMLFTEDEEMRLINGRWRSKDAPTNVLSFPSAPLEPGHIPGVFLGDIVLAYDTIAREAESLEIPFDNHLTHLLVHGLLHLLGYDHIHDGQARVMENLETRILAKLNLSDPYEDTDPV</sequence>
<dbReference type="SUPFAM" id="SSF55486">
    <property type="entry name" value="Metalloproteases ('zincins'), catalytic domain"/>
    <property type="match status" value="1"/>
</dbReference>
<dbReference type="NCBIfam" id="TIGR00043">
    <property type="entry name" value="rRNA maturation RNase YbeY"/>
    <property type="match status" value="1"/>
</dbReference>
<dbReference type="PANTHER" id="PTHR46986">
    <property type="entry name" value="ENDORIBONUCLEASE YBEY, CHLOROPLASTIC"/>
    <property type="match status" value="1"/>
</dbReference>
<comment type="subcellular location">
    <subcellularLocation>
        <location evidence="7">Cytoplasm</location>
    </subcellularLocation>
</comment>
<dbReference type="GO" id="GO:0006364">
    <property type="term" value="P:rRNA processing"/>
    <property type="evidence" value="ECO:0007669"/>
    <property type="project" value="UniProtKB-UniRule"/>
</dbReference>
<proteinExistence type="inferred from homology"/>
<dbReference type="GO" id="GO:0005737">
    <property type="term" value="C:cytoplasm"/>
    <property type="evidence" value="ECO:0007669"/>
    <property type="project" value="UniProtKB-SubCell"/>
</dbReference>
<dbReference type="Gene3D" id="3.40.390.30">
    <property type="entry name" value="Metalloproteases ('zincins'), catalytic domain"/>
    <property type="match status" value="1"/>
</dbReference>
<comment type="function">
    <text evidence="7">Single strand-specific metallo-endoribonuclease involved in late-stage 70S ribosome quality control and in maturation of the 3' terminus of the 16S rRNA.</text>
</comment>
<keyword evidence="7" id="KW-0963">Cytoplasm</keyword>
<dbReference type="PROSITE" id="PS01306">
    <property type="entry name" value="UPF0054"/>
    <property type="match status" value="1"/>
</dbReference>
<keyword evidence="9" id="KW-1185">Reference proteome</keyword>